<name>A0A117IU44_9EURY</name>
<reference evidence="2 3" key="1">
    <citation type="submission" date="2015-10" db="EMBL/GenBank/DDBJ databases">
        <title>Draft genome sequence of Thermococcus celericrescens strain DSM 17994.</title>
        <authorList>
            <person name="Hong S.-J."/>
            <person name="Park C.-E."/>
            <person name="Shin J.-H."/>
        </authorList>
    </citation>
    <scope>NUCLEOTIDE SEQUENCE [LARGE SCALE GENOMIC DNA]</scope>
    <source>
        <strain evidence="2 3">DSM 17994</strain>
    </source>
</reference>
<gene>
    <name evidence="2" type="ORF">APY94_02485</name>
</gene>
<dbReference type="Pfam" id="PF01883">
    <property type="entry name" value="FeS_assembly_P"/>
    <property type="match status" value="1"/>
</dbReference>
<dbReference type="RefSeq" id="WP_058938142.1">
    <property type="nucleotide sequence ID" value="NZ_LLYW01000007.1"/>
</dbReference>
<evidence type="ECO:0000313" key="2">
    <source>
        <dbReference type="EMBL" id="KUH34347.1"/>
    </source>
</evidence>
<dbReference type="OrthoDB" id="85788at2157"/>
<dbReference type="EMBL" id="LLYW01000007">
    <property type="protein sequence ID" value="KUH34347.1"/>
    <property type="molecule type" value="Genomic_DNA"/>
</dbReference>
<sequence>MESEEIYERLKKVKEPITEVDIVSLGLVEAVTADEEGVRVYLRLSEGVEHPFQNALSWPVRWRIVRDVAAALDDVAGLEVLDARTLERYYPLEED</sequence>
<organism evidence="2 3">
    <name type="scientific">Thermococcus celericrescens</name>
    <dbReference type="NCBI Taxonomy" id="227598"/>
    <lineage>
        <taxon>Archaea</taxon>
        <taxon>Methanobacteriati</taxon>
        <taxon>Methanobacteriota</taxon>
        <taxon>Thermococci</taxon>
        <taxon>Thermococcales</taxon>
        <taxon>Thermococcaceae</taxon>
        <taxon>Thermococcus</taxon>
    </lineage>
</organism>
<keyword evidence="3" id="KW-1185">Reference proteome</keyword>
<dbReference type="InterPro" id="IPR002744">
    <property type="entry name" value="MIP18-like"/>
</dbReference>
<dbReference type="Gene3D" id="3.30.300.130">
    <property type="entry name" value="Fe-S cluster assembly (FSCA)"/>
    <property type="match status" value="1"/>
</dbReference>
<comment type="caution">
    <text evidence="2">The sequence shown here is derived from an EMBL/GenBank/DDBJ whole genome shotgun (WGS) entry which is preliminary data.</text>
</comment>
<protein>
    <recommendedName>
        <fullName evidence="1">MIP18 family-like domain-containing protein</fullName>
    </recommendedName>
</protein>
<dbReference type="AlphaFoldDB" id="A0A117IU44"/>
<dbReference type="Proteomes" id="UP000053462">
    <property type="component" value="Unassembled WGS sequence"/>
</dbReference>
<accession>A0A117IU44</accession>
<evidence type="ECO:0000259" key="1">
    <source>
        <dbReference type="Pfam" id="PF01883"/>
    </source>
</evidence>
<dbReference type="InterPro" id="IPR034904">
    <property type="entry name" value="FSCA_dom_sf"/>
</dbReference>
<proteinExistence type="predicted"/>
<dbReference type="STRING" id="227598.APY94_02485"/>
<evidence type="ECO:0000313" key="3">
    <source>
        <dbReference type="Proteomes" id="UP000053462"/>
    </source>
</evidence>
<feature type="domain" description="MIP18 family-like" evidence="1">
    <location>
        <begin position="4"/>
        <end position="44"/>
    </location>
</feature>
<dbReference type="SUPFAM" id="SSF117916">
    <property type="entry name" value="Fe-S cluster assembly (FSCA) domain-like"/>
    <property type="match status" value="1"/>
</dbReference>